<dbReference type="PANTHER" id="PTHR30510:SF2">
    <property type="entry name" value="UPF0229 PROTEIN YEAH"/>
    <property type="match status" value="1"/>
</dbReference>
<comment type="similarity">
    <text evidence="1">Belongs to the UPF0229 family.</text>
</comment>
<dbReference type="HAMAP" id="MF_01232">
    <property type="entry name" value="UPF0229"/>
    <property type="match status" value="1"/>
</dbReference>
<organism evidence="3 4">
    <name type="scientific">Thalassotalea euphylliae</name>
    <dbReference type="NCBI Taxonomy" id="1655234"/>
    <lineage>
        <taxon>Bacteria</taxon>
        <taxon>Pseudomonadati</taxon>
        <taxon>Pseudomonadota</taxon>
        <taxon>Gammaproteobacteria</taxon>
        <taxon>Alteromonadales</taxon>
        <taxon>Colwelliaceae</taxon>
        <taxon>Thalassotalea</taxon>
    </lineage>
</organism>
<evidence type="ECO:0000256" key="1">
    <source>
        <dbReference type="HAMAP-Rule" id="MF_01232"/>
    </source>
</evidence>
<comment type="caution">
    <text evidence="3">The sequence shown here is derived from an EMBL/GenBank/DDBJ whole genome shotgun (WGS) entry which is preliminary data.</text>
</comment>
<dbReference type="NCBIfam" id="NF003708">
    <property type="entry name" value="PRK05325.1-3"/>
    <property type="match status" value="1"/>
</dbReference>
<dbReference type="OrthoDB" id="9788289at2"/>
<reference evidence="3 4" key="1">
    <citation type="submission" date="2018-08" db="EMBL/GenBank/DDBJ databases">
        <title>Thalassotalea euphylliae genome.</title>
        <authorList>
            <person name="Summers S."/>
            <person name="Rice S.A."/>
            <person name="Freckelton M.L."/>
            <person name="Nedved B.T."/>
            <person name="Hadfield M.G."/>
        </authorList>
    </citation>
    <scope>NUCLEOTIDE SEQUENCE [LARGE SCALE GENOMIC DNA]</scope>
    <source>
        <strain evidence="3 4">H2</strain>
    </source>
</reference>
<dbReference type="PANTHER" id="PTHR30510">
    <property type="entry name" value="UPF0229 PROTEIN YEAH"/>
    <property type="match status" value="1"/>
</dbReference>
<evidence type="ECO:0000256" key="2">
    <source>
        <dbReference type="SAM" id="MobiDB-lite"/>
    </source>
</evidence>
<evidence type="ECO:0000313" key="3">
    <source>
        <dbReference type="EMBL" id="REL35108.1"/>
    </source>
</evidence>
<evidence type="ECO:0000313" key="4">
    <source>
        <dbReference type="Proteomes" id="UP000256999"/>
    </source>
</evidence>
<sequence>MANFIDRRLNSKNKSTVNRQRFIRRYKSQIKKSVSDAINKRGVTDVDSGESITIPKKDLSEPIFHQGNGGIRDRVHPGNDQFTPGDRINRPPQGAGQGSGNGNASNSGEGEDDFVFSISKDEYLDLLFEDLALPNLEKNQLDKLVEYKTVRSGFCAEGVPANIDIVKSLQGSIARRIAMTSNKRRELKECQAALAKLEADPHDHIQEEKALKQQISELKEKISKVPFIDTFDLRYRNYAKQAVPTSKAVMFCLMDVSGSMDQATKDIAKRFYILLYLFLTRTYKEIDVVYIRHHTQAKEVDEQEFFYSQETGGTIASSALELMTEIIQDRYSANDWNIYGAQASDGDNWADDSPLCKQLLMNKILPKSRYFSYIEITQRAHQTLWHQYQEVASQCSYFAMRHIKSVEDIYPVFRELFKKDEKSAA</sequence>
<feature type="region of interest" description="Disordered" evidence="2">
    <location>
        <begin position="57"/>
        <end position="111"/>
    </location>
</feature>
<dbReference type="RefSeq" id="WP_115999782.1">
    <property type="nucleotide sequence ID" value="NZ_QUOV01000001.1"/>
</dbReference>
<protein>
    <recommendedName>
        <fullName evidence="1">UPF0229 protein DXX92_06910</fullName>
    </recommendedName>
</protein>
<proteinExistence type="inferred from homology"/>
<name>A0A3E0UDM9_9GAMM</name>
<dbReference type="Proteomes" id="UP000256999">
    <property type="component" value="Unassembled WGS sequence"/>
</dbReference>
<accession>A0A3E0UDM9</accession>
<dbReference type="NCBIfam" id="NF003707">
    <property type="entry name" value="PRK05325.1-2"/>
    <property type="match status" value="1"/>
</dbReference>
<gene>
    <name evidence="3" type="ORF">DXX92_06910</name>
</gene>
<dbReference type="InterPro" id="IPR006698">
    <property type="entry name" value="UPF0229"/>
</dbReference>
<dbReference type="Pfam" id="PF04285">
    <property type="entry name" value="DUF444"/>
    <property type="match status" value="1"/>
</dbReference>
<dbReference type="AlphaFoldDB" id="A0A3E0UDM9"/>
<dbReference type="EMBL" id="QUOV01000001">
    <property type="protein sequence ID" value="REL35108.1"/>
    <property type="molecule type" value="Genomic_DNA"/>
</dbReference>